<dbReference type="Ensembl" id="ENSMGAT00000028337.1">
    <property type="protein sequence ID" value="ENSMGAP00000032005.1"/>
    <property type="gene ID" value="ENSMGAG00000018972.1"/>
</dbReference>
<evidence type="ECO:0000256" key="1">
    <source>
        <dbReference type="ARBA" id="ARBA00022443"/>
    </source>
</evidence>
<evidence type="ECO:0000313" key="5">
    <source>
        <dbReference type="Proteomes" id="UP000001645"/>
    </source>
</evidence>
<keyword evidence="5" id="KW-1185">Reference proteome</keyword>
<proteinExistence type="predicted"/>
<dbReference type="Gene3D" id="2.30.30.40">
    <property type="entry name" value="SH3 Domains"/>
    <property type="match status" value="2"/>
</dbReference>
<dbReference type="InParanoid" id="A0A803YJQ7"/>
<evidence type="ECO:0000313" key="4">
    <source>
        <dbReference type="Ensembl" id="ENSMGAP00000032005.1"/>
    </source>
</evidence>
<name>A0A803YJQ7_MELGA</name>
<evidence type="ECO:0000256" key="2">
    <source>
        <dbReference type="PROSITE-ProRule" id="PRU00192"/>
    </source>
</evidence>
<sequence length="112" mass="12726">FLVQVEEGWWEGILNGKTGMFPSNFIKELSDSDDAGIAQEEQKDDGGWWEGQLKGRRGLFPDNFVRVSTKWNCSCVVCLFSINLCKPTSPTMEKRTRATINYMNGLFVNLLL</sequence>
<feature type="domain" description="SH3" evidence="3">
    <location>
        <begin position="1"/>
        <end position="31"/>
    </location>
</feature>
<reference evidence="4" key="3">
    <citation type="submission" date="2025-09" db="UniProtKB">
        <authorList>
            <consortium name="Ensembl"/>
        </authorList>
    </citation>
    <scope>IDENTIFICATION</scope>
</reference>
<dbReference type="GO" id="GO:0005085">
    <property type="term" value="F:guanyl-nucleotide exchange factor activity"/>
    <property type="evidence" value="ECO:0007669"/>
    <property type="project" value="TreeGrafter"/>
</dbReference>
<dbReference type="Proteomes" id="UP000001645">
    <property type="component" value="Chromosome 1"/>
</dbReference>
<organism evidence="4 5">
    <name type="scientific">Meleagris gallopavo</name>
    <name type="common">Wild turkey</name>
    <dbReference type="NCBI Taxonomy" id="9103"/>
    <lineage>
        <taxon>Eukaryota</taxon>
        <taxon>Metazoa</taxon>
        <taxon>Chordata</taxon>
        <taxon>Craniata</taxon>
        <taxon>Vertebrata</taxon>
        <taxon>Euteleostomi</taxon>
        <taxon>Archelosauria</taxon>
        <taxon>Archosauria</taxon>
        <taxon>Dinosauria</taxon>
        <taxon>Saurischia</taxon>
        <taxon>Theropoda</taxon>
        <taxon>Coelurosauria</taxon>
        <taxon>Aves</taxon>
        <taxon>Neognathae</taxon>
        <taxon>Galloanserae</taxon>
        <taxon>Galliformes</taxon>
        <taxon>Phasianidae</taxon>
        <taxon>Meleagridinae</taxon>
        <taxon>Meleagris</taxon>
    </lineage>
</organism>
<dbReference type="PANTHER" id="PTHR46026:SF1">
    <property type="entry name" value="RHO-TYPE GUANINE NUCLEOTIDE EXCHANGE FACTOR, ISOFORM F"/>
    <property type="match status" value="1"/>
</dbReference>
<protein>
    <recommendedName>
        <fullName evidence="3">SH3 domain-containing protein</fullName>
    </recommendedName>
</protein>
<reference evidence="4 5" key="1">
    <citation type="journal article" date="2010" name="PLoS Biol.">
        <title>Multi-platform next-generation sequencing of the domestic turkey (Meleagris gallopavo): genome assembly and analysis.</title>
        <authorList>
            <person name="Dalloul R.A."/>
            <person name="Long J.A."/>
            <person name="Zimin A.V."/>
            <person name="Aslam L."/>
            <person name="Beal K."/>
            <person name="Blomberg L.A."/>
            <person name="Bouffard P."/>
            <person name="Burt D.W."/>
            <person name="Crasta O."/>
            <person name="Crooijmans R.P."/>
            <person name="Cooper K."/>
            <person name="Coulombe R.A."/>
            <person name="De S."/>
            <person name="Delany M.E."/>
            <person name="Dodgson J.B."/>
            <person name="Dong J.J."/>
            <person name="Evans C."/>
            <person name="Frederickson K.M."/>
            <person name="Flicek P."/>
            <person name="Florea L."/>
            <person name="Folkerts O."/>
            <person name="Groenen M.A."/>
            <person name="Harkins T.T."/>
            <person name="Herrero J."/>
            <person name="Hoffmann S."/>
            <person name="Megens H.J."/>
            <person name="Jiang A."/>
            <person name="de Jong P."/>
            <person name="Kaiser P."/>
            <person name="Kim H."/>
            <person name="Kim K.W."/>
            <person name="Kim S."/>
            <person name="Langenberger D."/>
            <person name="Lee M.K."/>
            <person name="Lee T."/>
            <person name="Mane S."/>
            <person name="Marcais G."/>
            <person name="Marz M."/>
            <person name="McElroy A.P."/>
            <person name="Modise T."/>
            <person name="Nefedov M."/>
            <person name="Notredame C."/>
            <person name="Paton I.R."/>
            <person name="Payne W.S."/>
            <person name="Pertea G."/>
            <person name="Prickett D."/>
            <person name="Puiu D."/>
            <person name="Qioa D."/>
            <person name="Raineri E."/>
            <person name="Ruffier M."/>
            <person name="Salzberg S.L."/>
            <person name="Schatz M.C."/>
            <person name="Scheuring C."/>
            <person name="Schmidt C.J."/>
            <person name="Schroeder S."/>
            <person name="Searle S.M."/>
            <person name="Smith E.J."/>
            <person name="Smith J."/>
            <person name="Sonstegard T.S."/>
            <person name="Stadler P.F."/>
            <person name="Tafer H."/>
            <person name="Tu Z.J."/>
            <person name="Van Tassell C.P."/>
            <person name="Vilella A.J."/>
            <person name="Williams K.P."/>
            <person name="Yorke J.A."/>
            <person name="Zhang L."/>
            <person name="Zhang H.B."/>
            <person name="Zhang X."/>
            <person name="Zhang Y."/>
            <person name="Reed K.M."/>
        </authorList>
    </citation>
    <scope>NUCLEOTIDE SEQUENCE [LARGE SCALE GENOMIC DNA]</scope>
</reference>
<dbReference type="PROSITE" id="PS50002">
    <property type="entry name" value="SH3"/>
    <property type="match status" value="1"/>
</dbReference>
<dbReference type="GO" id="GO:0005737">
    <property type="term" value="C:cytoplasm"/>
    <property type="evidence" value="ECO:0007669"/>
    <property type="project" value="TreeGrafter"/>
</dbReference>
<accession>A0A803YJQ7</accession>
<dbReference type="InterPro" id="IPR001452">
    <property type="entry name" value="SH3_domain"/>
</dbReference>
<dbReference type="GeneTree" id="ENSGT00990000210150"/>
<dbReference type="Pfam" id="PF07653">
    <property type="entry name" value="SH3_2"/>
    <property type="match status" value="1"/>
</dbReference>
<keyword evidence="1 2" id="KW-0728">SH3 domain</keyword>
<reference evidence="4" key="2">
    <citation type="submission" date="2025-08" db="UniProtKB">
        <authorList>
            <consortium name="Ensembl"/>
        </authorList>
    </citation>
    <scope>IDENTIFICATION</scope>
</reference>
<dbReference type="Pfam" id="PF14604">
    <property type="entry name" value="SH3_9"/>
    <property type="match status" value="1"/>
</dbReference>
<evidence type="ECO:0000259" key="3">
    <source>
        <dbReference type="PROSITE" id="PS50002"/>
    </source>
</evidence>
<dbReference type="AlphaFoldDB" id="A0A803YJQ7"/>
<dbReference type="SUPFAM" id="SSF50044">
    <property type="entry name" value="SH3-domain"/>
    <property type="match status" value="2"/>
</dbReference>
<dbReference type="PANTHER" id="PTHR46026">
    <property type="entry name" value="RHO-TYPE GUANINE NUCLEOTIDE EXCHANGE FACTOR, ISOFORM F"/>
    <property type="match status" value="1"/>
</dbReference>
<dbReference type="InterPro" id="IPR036028">
    <property type="entry name" value="SH3-like_dom_sf"/>
</dbReference>